<dbReference type="EMBL" id="CM023481">
    <property type="protein sequence ID" value="KAH6944979.1"/>
    <property type="molecule type" value="Genomic_DNA"/>
</dbReference>
<gene>
    <name evidence="1" type="ORF">HPB50_006555</name>
</gene>
<accession>A0ACB7TJE9</accession>
<protein>
    <submittedName>
        <fullName evidence="1">Uncharacterized protein</fullName>
    </submittedName>
</protein>
<evidence type="ECO:0000313" key="2">
    <source>
        <dbReference type="Proteomes" id="UP000821845"/>
    </source>
</evidence>
<comment type="caution">
    <text evidence="1">The sequence shown here is derived from an EMBL/GenBank/DDBJ whole genome shotgun (WGS) entry which is preliminary data.</text>
</comment>
<organism evidence="1 2">
    <name type="scientific">Hyalomma asiaticum</name>
    <name type="common">Tick</name>
    <dbReference type="NCBI Taxonomy" id="266040"/>
    <lineage>
        <taxon>Eukaryota</taxon>
        <taxon>Metazoa</taxon>
        <taxon>Ecdysozoa</taxon>
        <taxon>Arthropoda</taxon>
        <taxon>Chelicerata</taxon>
        <taxon>Arachnida</taxon>
        <taxon>Acari</taxon>
        <taxon>Parasitiformes</taxon>
        <taxon>Ixodida</taxon>
        <taxon>Ixodoidea</taxon>
        <taxon>Ixodidae</taxon>
        <taxon>Hyalomminae</taxon>
        <taxon>Hyalomma</taxon>
    </lineage>
</organism>
<proteinExistence type="predicted"/>
<sequence length="152" mass="16906">MAGIQAICTIRGNILMGCNFKSEKELRKEGRGAMDTKTTEEGHVVLVRWLDNGVVNIASTQMGCGSVGVASRWSDASKERIEIPCPEAILEYNKFMGGVDNLDFVMALYPMKAKTRKWPVRVMCDFISLALANSWLEYVRCQRPGTSKKKGP</sequence>
<name>A0ACB7TJE9_HYAAI</name>
<dbReference type="Proteomes" id="UP000821845">
    <property type="component" value="Chromosome 1"/>
</dbReference>
<keyword evidence="2" id="KW-1185">Reference proteome</keyword>
<evidence type="ECO:0000313" key="1">
    <source>
        <dbReference type="EMBL" id="KAH6944979.1"/>
    </source>
</evidence>
<reference evidence="1" key="1">
    <citation type="submission" date="2020-05" db="EMBL/GenBank/DDBJ databases">
        <title>Large-scale comparative analyses of tick genomes elucidate their genetic diversity and vector capacities.</title>
        <authorList>
            <person name="Jia N."/>
            <person name="Wang J."/>
            <person name="Shi W."/>
            <person name="Du L."/>
            <person name="Sun Y."/>
            <person name="Zhan W."/>
            <person name="Jiang J."/>
            <person name="Wang Q."/>
            <person name="Zhang B."/>
            <person name="Ji P."/>
            <person name="Sakyi L.B."/>
            <person name="Cui X."/>
            <person name="Yuan T."/>
            <person name="Jiang B."/>
            <person name="Yang W."/>
            <person name="Lam T.T.-Y."/>
            <person name="Chang Q."/>
            <person name="Ding S."/>
            <person name="Wang X."/>
            <person name="Zhu J."/>
            <person name="Ruan X."/>
            <person name="Zhao L."/>
            <person name="Wei J."/>
            <person name="Que T."/>
            <person name="Du C."/>
            <person name="Cheng J."/>
            <person name="Dai P."/>
            <person name="Han X."/>
            <person name="Huang E."/>
            <person name="Gao Y."/>
            <person name="Liu J."/>
            <person name="Shao H."/>
            <person name="Ye R."/>
            <person name="Li L."/>
            <person name="Wei W."/>
            <person name="Wang X."/>
            <person name="Wang C."/>
            <person name="Yang T."/>
            <person name="Huo Q."/>
            <person name="Li W."/>
            <person name="Guo W."/>
            <person name="Chen H."/>
            <person name="Zhou L."/>
            <person name="Ni X."/>
            <person name="Tian J."/>
            <person name="Zhou Y."/>
            <person name="Sheng Y."/>
            <person name="Liu T."/>
            <person name="Pan Y."/>
            <person name="Xia L."/>
            <person name="Li J."/>
            <person name="Zhao F."/>
            <person name="Cao W."/>
        </authorList>
    </citation>
    <scope>NUCLEOTIDE SEQUENCE</scope>
    <source>
        <strain evidence="1">Hyas-2018</strain>
    </source>
</reference>